<protein>
    <recommendedName>
        <fullName evidence="3">DUF5343 domain-containing protein</fullName>
    </recommendedName>
</protein>
<evidence type="ECO:0000313" key="1">
    <source>
        <dbReference type="EMBL" id="PPU72194.1"/>
    </source>
</evidence>
<name>A0A2S7DEL4_9XANT</name>
<dbReference type="Pfam" id="PF17278">
    <property type="entry name" value="DUF5343"/>
    <property type="match status" value="1"/>
</dbReference>
<dbReference type="OrthoDB" id="5186897at2"/>
<evidence type="ECO:0008006" key="3">
    <source>
        <dbReference type="Google" id="ProtNLM"/>
    </source>
</evidence>
<dbReference type="AlphaFoldDB" id="A0A2S7DEL4"/>
<dbReference type="EMBL" id="MDEH01000006">
    <property type="protein sequence ID" value="PPU72194.1"/>
    <property type="molecule type" value="Genomic_DNA"/>
</dbReference>
<reference evidence="1 2" key="1">
    <citation type="submission" date="2016-08" db="EMBL/GenBank/DDBJ databases">
        <authorList>
            <person name="Seilhamer J.J."/>
        </authorList>
    </citation>
    <scope>NUCLEOTIDE SEQUENCE [LARGE SCALE GENOMIC DNA]</scope>
    <source>
        <strain evidence="1 2">CFBP4644</strain>
    </source>
</reference>
<accession>A0A2S7DEL4</accession>
<proteinExistence type="predicted"/>
<dbReference type="InterPro" id="IPR035235">
    <property type="entry name" value="DUF5343"/>
</dbReference>
<organism evidence="1 2">
    <name type="scientific">Xanthomonas melonis</name>
    <dbReference type="NCBI Taxonomy" id="56456"/>
    <lineage>
        <taxon>Bacteria</taxon>
        <taxon>Pseudomonadati</taxon>
        <taxon>Pseudomonadota</taxon>
        <taxon>Gammaproteobacteria</taxon>
        <taxon>Lysobacterales</taxon>
        <taxon>Lysobacteraceae</taxon>
        <taxon>Xanthomonas</taxon>
    </lineage>
</organism>
<evidence type="ECO:0000313" key="2">
    <source>
        <dbReference type="Proteomes" id="UP000239865"/>
    </source>
</evidence>
<dbReference type="RefSeq" id="WP_104587454.1">
    <property type="nucleotide sequence ID" value="NZ_MDEH01000006.1"/>
</dbReference>
<gene>
    <name evidence="1" type="ORF">XmelCFBP4644_11940</name>
</gene>
<comment type="caution">
    <text evidence="1">The sequence shown here is derived from an EMBL/GenBank/DDBJ whole genome shotgun (WGS) entry which is preliminary data.</text>
</comment>
<dbReference type="Proteomes" id="UP000239865">
    <property type="component" value="Unassembled WGS sequence"/>
</dbReference>
<sequence length="209" mass="23031">MSLPNVYTMSYGQLGDFLAKLQEGQAPTNFSQQHLKDIGFGSSNHRSYIPLLKAIGFLSASGVPTERYHAYRDKSQAKAVLGMALKEAYSDLFVIKSHPSERDKDLIQGKFKSTHNASDRTSELMAKAFFALLKHADIDHEPSKPKAEVLDEEQKTLTPTPTPISIPGSAGMPAAVPALHYNIQIHLPATKDVEVYNAIFKSLREHLVG</sequence>